<organism evidence="1 2">
    <name type="scientific">Brevundimonas phage vB_BpoS-Gurke</name>
    <dbReference type="NCBI Taxonomy" id="2948599"/>
    <lineage>
        <taxon>Viruses</taxon>
        <taxon>Duplodnaviria</taxon>
        <taxon>Heunggongvirae</taxon>
        <taxon>Uroviricota</taxon>
        <taxon>Caudoviricetes</taxon>
        <taxon>Jeanschmidtviridae</taxon>
        <taxon>Kikimoravirus</taxon>
        <taxon>Kikimoravirus gurke</taxon>
    </lineage>
</organism>
<gene>
    <name evidence="1" type="ORF">GURKE_00760</name>
</gene>
<protein>
    <submittedName>
        <fullName evidence="1">Uncharacterized protein</fullName>
    </submittedName>
</protein>
<accession>A0A9E7N3Z6</accession>
<evidence type="ECO:0000313" key="1">
    <source>
        <dbReference type="EMBL" id="UTC28107.1"/>
    </source>
</evidence>
<proteinExistence type="predicted"/>
<name>A0A9E7N3Z6_9CAUD</name>
<reference evidence="1" key="1">
    <citation type="submission" date="2022-04" db="EMBL/GenBank/DDBJ databases">
        <authorList>
            <person name="Friedrich I."/>
            <person name="Schneider D."/>
            <person name="Poehlein A."/>
            <person name="Hertel R."/>
            <person name="Daniel R."/>
        </authorList>
    </citation>
    <scope>NUCLEOTIDE SEQUENCE</scope>
</reference>
<sequence length="76" mass="8872">MAVTPSERLCDDFRRLMTHGFYVVDPETGEVLDSPERDRILAMTKAWRNEMWKAFQPIDDGMNPIRAIYAQKRKVG</sequence>
<keyword evidence="2" id="KW-1185">Reference proteome</keyword>
<dbReference type="EMBL" id="ON529850">
    <property type="protein sequence ID" value="UTC28107.1"/>
    <property type="molecule type" value="Genomic_DNA"/>
</dbReference>
<dbReference type="Proteomes" id="UP001055634">
    <property type="component" value="Segment"/>
</dbReference>
<evidence type="ECO:0000313" key="2">
    <source>
        <dbReference type="Proteomes" id="UP001055634"/>
    </source>
</evidence>